<dbReference type="PANTHER" id="PTHR47572:SF4">
    <property type="entry name" value="LACTONASE DRP35"/>
    <property type="match status" value="1"/>
</dbReference>
<keyword evidence="1" id="KW-0378">Hydrolase</keyword>
<protein>
    <submittedName>
        <fullName evidence="4">SMP-30/gluconolactonase/LRE family protein</fullName>
    </submittedName>
</protein>
<dbReference type="InterPro" id="IPR005511">
    <property type="entry name" value="SMP-30"/>
</dbReference>
<evidence type="ECO:0000256" key="1">
    <source>
        <dbReference type="ARBA" id="ARBA00022801"/>
    </source>
</evidence>
<evidence type="ECO:0000313" key="5">
    <source>
        <dbReference type="Proteomes" id="UP001216907"/>
    </source>
</evidence>
<dbReference type="InterPro" id="IPR013658">
    <property type="entry name" value="SGL"/>
</dbReference>
<reference evidence="4 5" key="1">
    <citation type="submission" date="2023-03" db="EMBL/GenBank/DDBJ databases">
        <title>Paludisphaera mucosa sp. nov. a novel planctomycete from northern fen.</title>
        <authorList>
            <person name="Ivanova A."/>
        </authorList>
    </citation>
    <scope>NUCLEOTIDE SEQUENCE [LARGE SCALE GENOMIC DNA]</scope>
    <source>
        <strain evidence="4 5">Pla2</strain>
    </source>
</reference>
<dbReference type="EMBL" id="JARRAG010000001">
    <property type="protein sequence ID" value="MDG3003921.1"/>
    <property type="molecule type" value="Genomic_DNA"/>
</dbReference>
<dbReference type="InterPro" id="IPR011042">
    <property type="entry name" value="6-blade_b-propeller_TolB-like"/>
</dbReference>
<dbReference type="Gene3D" id="2.120.10.30">
    <property type="entry name" value="TolB, C-terminal domain"/>
    <property type="match status" value="1"/>
</dbReference>
<comment type="caution">
    <text evidence="4">The sequence shown here is derived from an EMBL/GenBank/DDBJ whole genome shotgun (WGS) entry which is preliminary data.</text>
</comment>
<dbReference type="PANTHER" id="PTHR47572">
    <property type="entry name" value="LIPOPROTEIN-RELATED"/>
    <property type="match status" value="1"/>
</dbReference>
<feature type="signal peptide" evidence="2">
    <location>
        <begin position="1"/>
        <end position="33"/>
    </location>
</feature>
<dbReference type="RefSeq" id="WP_277860266.1">
    <property type="nucleotide sequence ID" value="NZ_JARRAG010000001.1"/>
</dbReference>
<organism evidence="4 5">
    <name type="scientific">Paludisphaera mucosa</name>
    <dbReference type="NCBI Taxonomy" id="3030827"/>
    <lineage>
        <taxon>Bacteria</taxon>
        <taxon>Pseudomonadati</taxon>
        <taxon>Planctomycetota</taxon>
        <taxon>Planctomycetia</taxon>
        <taxon>Isosphaerales</taxon>
        <taxon>Isosphaeraceae</taxon>
        <taxon>Paludisphaera</taxon>
    </lineage>
</organism>
<name>A0ABT6F8K9_9BACT</name>
<gene>
    <name evidence="4" type="ORF">PZE19_09070</name>
</gene>
<sequence length="351" mass="37644">MNQVRRFRPRTSRASFRLCLVATALLAGREAAAQEPPTLGAIERLDPALDRLIPPGARVERIAEGFDWSEGTVWDSTVGRLLFSDVPENVVHQWMKAKGTSVALKPSGYTGSVGRGGEPGSNGLTFDEKGRLVLCQHGDRRIARLEADGKFTTLVDRYEGKRLNSPNDGAFKSNGDFYFTDPPYGLLGDNHDQGKELAFNGVYKLGVDGRLTLLTRELSFPNGIAFSPDEKTLYVANSDPKRAIWMAYPVAADGTLGAGKVFADVTPLAGKRKGLPDGLKVDDAGNVFATGPGGVLIFSPAGKHLGTLATGEACGNCAWGEDRSVFYIASDMYIGRIQTTTKGPIPGVPQP</sequence>
<accession>A0ABT6F8K9</accession>
<dbReference type="Proteomes" id="UP001216907">
    <property type="component" value="Unassembled WGS sequence"/>
</dbReference>
<dbReference type="SUPFAM" id="SSF63829">
    <property type="entry name" value="Calcium-dependent phosphotriesterase"/>
    <property type="match status" value="1"/>
</dbReference>
<dbReference type="Pfam" id="PF08450">
    <property type="entry name" value="SGL"/>
    <property type="match status" value="1"/>
</dbReference>
<dbReference type="PRINTS" id="PR01790">
    <property type="entry name" value="SMP30FAMILY"/>
</dbReference>
<proteinExistence type="predicted"/>
<keyword evidence="5" id="KW-1185">Reference proteome</keyword>
<keyword evidence="2" id="KW-0732">Signal</keyword>
<evidence type="ECO:0000313" key="4">
    <source>
        <dbReference type="EMBL" id="MDG3003921.1"/>
    </source>
</evidence>
<evidence type="ECO:0000259" key="3">
    <source>
        <dbReference type="Pfam" id="PF08450"/>
    </source>
</evidence>
<evidence type="ECO:0000256" key="2">
    <source>
        <dbReference type="SAM" id="SignalP"/>
    </source>
</evidence>
<feature type="domain" description="SMP-30/Gluconolactonase/LRE-like region" evidence="3">
    <location>
        <begin position="68"/>
        <end position="330"/>
    </location>
</feature>
<feature type="chain" id="PRO_5046155118" evidence="2">
    <location>
        <begin position="34"/>
        <end position="351"/>
    </location>
</feature>
<dbReference type="InterPro" id="IPR051262">
    <property type="entry name" value="SMP-30/CGR1_Lactonase"/>
</dbReference>